<dbReference type="SUPFAM" id="SSF158622">
    <property type="entry name" value="YheA/YmcA-like"/>
    <property type="match status" value="1"/>
</dbReference>
<evidence type="ECO:0000256" key="1">
    <source>
        <dbReference type="SAM" id="Coils"/>
    </source>
</evidence>
<dbReference type="RefSeq" id="WP_379229938.1">
    <property type="nucleotide sequence ID" value="NZ_JBHSTE010000001.1"/>
</dbReference>
<dbReference type="InterPro" id="IPR052767">
    <property type="entry name" value="Bact_com_dev_regulator"/>
</dbReference>
<dbReference type="InterPro" id="IPR023378">
    <property type="entry name" value="YheA/YmcA-like_dom_sf"/>
</dbReference>
<dbReference type="EMBL" id="JBHSTE010000001">
    <property type="protein sequence ID" value="MFC6331083.1"/>
    <property type="molecule type" value="Genomic_DNA"/>
</dbReference>
<feature type="coiled-coil region" evidence="1">
    <location>
        <begin position="43"/>
        <end position="99"/>
    </location>
</feature>
<keyword evidence="3" id="KW-1185">Reference proteome</keyword>
<name>A0ABW1UZG5_9BACL</name>
<dbReference type="InterPro" id="IPR010368">
    <property type="entry name" value="Com_YlbF"/>
</dbReference>
<sequence length="170" mass="19273">MNRLQLSMDSKLFQHGGEGGGACTHNGIHAQVESFDIIDLRVKEEVQEKAKELANMLAQSEEVAHYRRAEDKINSHPRVQQLIAAIKKKQKEAVAFENTFKNPEMVKKIEAEIEELQDELDSIPVVTEFQQSQADINYLLQLVITIVRDTLTDKINLDDAPKEEADDCLD</sequence>
<comment type="caution">
    <text evidence="2">The sequence shown here is derived from an EMBL/GenBank/DDBJ whole genome shotgun (WGS) entry which is preliminary data.</text>
</comment>
<dbReference type="PANTHER" id="PTHR38448">
    <property type="entry name" value="REGULATORY PROTEIN YLBF-RELATED"/>
    <property type="match status" value="1"/>
</dbReference>
<evidence type="ECO:0000313" key="3">
    <source>
        <dbReference type="Proteomes" id="UP001596233"/>
    </source>
</evidence>
<accession>A0ABW1UZG5</accession>
<protein>
    <submittedName>
        <fullName evidence="2">RicAFT regulatory complex protein RicA family protein</fullName>
    </submittedName>
</protein>
<reference evidence="3" key="1">
    <citation type="journal article" date="2019" name="Int. J. Syst. Evol. Microbiol.">
        <title>The Global Catalogue of Microorganisms (GCM) 10K type strain sequencing project: providing services to taxonomists for standard genome sequencing and annotation.</title>
        <authorList>
            <consortium name="The Broad Institute Genomics Platform"/>
            <consortium name="The Broad Institute Genome Sequencing Center for Infectious Disease"/>
            <person name="Wu L."/>
            <person name="Ma J."/>
        </authorList>
    </citation>
    <scope>NUCLEOTIDE SEQUENCE [LARGE SCALE GENOMIC DNA]</scope>
    <source>
        <strain evidence="3">PCU 280</strain>
    </source>
</reference>
<keyword evidence="1" id="KW-0175">Coiled coil</keyword>
<gene>
    <name evidence="2" type="ORF">ACFP56_00495</name>
</gene>
<dbReference type="Gene3D" id="1.20.1500.10">
    <property type="entry name" value="YheA/YmcA-like"/>
    <property type="match status" value="1"/>
</dbReference>
<dbReference type="Pfam" id="PF06133">
    <property type="entry name" value="Com_YlbF"/>
    <property type="match status" value="1"/>
</dbReference>
<organism evidence="2 3">
    <name type="scientific">Paenibacillus septentrionalis</name>
    <dbReference type="NCBI Taxonomy" id="429342"/>
    <lineage>
        <taxon>Bacteria</taxon>
        <taxon>Bacillati</taxon>
        <taxon>Bacillota</taxon>
        <taxon>Bacilli</taxon>
        <taxon>Bacillales</taxon>
        <taxon>Paenibacillaceae</taxon>
        <taxon>Paenibacillus</taxon>
    </lineage>
</organism>
<dbReference type="PANTHER" id="PTHR38448:SF1">
    <property type="entry name" value="YLBF FAMILY REGULATOR"/>
    <property type="match status" value="1"/>
</dbReference>
<proteinExistence type="predicted"/>
<evidence type="ECO:0000313" key="2">
    <source>
        <dbReference type="EMBL" id="MFC6331083.1"/>
    </source>
</evidence>
<dbReference type="Proteomes" id="UP001596233">
    <property type="component" value="Unassembled WGS sequence"/>
</dbReference>